<sequence>MGPSWSSGLIFCMGLLLWTSQQSPVKTEYTLGFWPLQLSRTEGENATFICNVSSKLKAPILNWYREKNGSQPEKLAAYPKDTPSSHLQDRYHIAMKGHKRFYEMTILGLRLNDSGRYFCGIINIETPTVEESGRSELNVTERIMVPTTAPPVTTQAQSEKFPWLIVIPVVVGAVLLLLLLCWILVVVEFPGRGGAENSGSNKDAMSPKKAEPCVASVSTVVYGQLDFQRAEALKQGGASSDEQTEYATIIFPEEKSAFPGSSPHRK</sequence>
<reference evidence="4" key="2">
    <citation type="submission" date="2025-08" db="UniProtKB">
        <authorList>
            <consortium name="Ensembl"/>
        </authorList>
    </citation>
    <scope>IDENTIFICATION</scope>
</reference>
<dbReference type="InterPro" id="IPR007110">
    <property type="entry name" value="Ig-like_dom"/>
</dbReference>
<dbReference type="Gene3D" id="2.60.40.10">
    <property type="entry name" value="Immunoglobulins"/>
    <property type="match status" value="1"/>
</dbReference>
<feature type="signal peptide" evidence="2">
    <location>
        <begin position="1"/>
        <end position="27"/>
    </location>
</feature>
<dbReference type="GO" id="GO:0070234">
    <property type="term" value="P:positive regulation of T cell apoptotic process"/>
    <property type="evidence" value="ECO:0007669"/>
    <property type="project" value="TreeGrafter"/>
</dbReference>
<dbReference type="SMART" id="SM00409">
    <property type="entry name" value="IG"/>
    <property type="match status" value="1"/>
</dbReference>
<evidence type="ECO:0000256" key="1">
    <source>
        <dbReference type="SAM" id="Phobius"/>
    </source>
</evidence>
<keyword evidence="1" id="KW-0472">Membrane</keyword>
<dbReference type="KEGG" id="shr:105750068"/>
<dbReference type="GeneTree" id="ENSGT00390000013662"/>
<dbReference type="GeneID" id="105750068"/>
<dbReference type="InterPro" id="IPR003599">
    <property type="entry name" value="Ig_sub"/>
</dbReference>
<dbReference type="GO" id="GO:0050777">
    <property type="term" value="P:negative regulation of immune response"/>
    <property type="evidence" value="ECO:0007669"/>
    <property type="project" value="InterPro"/>
</dbReference>
<dbReference type="RefSeq" id="XP_031813305.1">
    <property type="nucleotide sequence ID" value="XM_031957445.1"/>
</dbReference>
<feature type="domain" description="Ig-like" evidence="3">
    <location>
        <begin position="24"/>
        <end position="140"/>
    </location>
</feature>
<dbReference type="Ensembl" id="ENSSHAT00000028682.1">
    <property type="protein sequence ID" value="ENSSHAP00000045733.1"/>
    <property type="gene ID" value="ENSSHAG00000022224.1"/>
</dbReference>
<dbReference type="GO" id="GO:0009897">
    <property type="term" value="C:external side of plasma membrane"/>
    <property type="evidence" value="ECO:0007669"/>
    <property type="project" value="TreeGrafter"/>
</dbReference>
<feature type="transmembrane region" description="Helical" evidence="1">
    <location>
        <begin position="161"/>
        <end position="187"/>
    </location>
</feature>
<reference evidence="4 5" key="1">
    <citation type="journal article" date="2011" name="Proc. Natl. Acad. Sci. U.S.A.">
        <title>Genetic diversity and population structure of the endangered marsupial Sarcophilus harrisii (Tasmanian devil).</title>
        <authorList>
            <person name="Miller W."/>
            <person name="Hayes V.M."/>
            <person name="Ratan A."/>
            <person name="Petersen D.C."/>
            <person name="Wittekindt N.E."/>
            <person name="Miller J."/>
            <person name="Walenz B."/>
            <person name="Knight J."/>
            <person name="Qi J."/>
            <person name="Zhao F."/>
            <person name="Wang Q."/>
            <person name="Bedoya-Reina O.C."/>
            <person name="Katiyar N."/>
            <person name="Tomsho L.P."/>
            <person name="Kasson L.M."/>
            <person name="Hardie R.A."/>
            <person name="Woodbridge P."/>
            <person name="Tindall E.A."/>
            <person name="Bertelsen M.F."/>
            <person name="Dixon D."/>
            <person name="Pyecroft S."/>
            <person name="Helgen K.M."/>
            <person name="Lesk A.M."/>
            <person name="Pringle T.H."/>
            <person name="Patterson N."/>
            <person name="Zhang Y."/>
            <person name="Kreiss A."/>
            <person name="Woods G.M."/>
            <person name="Jones M.E."/>
            <person name="Schuster S.C."/>
        </authorList>
    </citation>
    <scope>NUCLEOTIDE SEQUENCE [LARGE SCALE GENOMIC DNA]</scope>
</reference>
<dbReference type="CTD" id="5133"/>
<keyword evidence="5" id="KW-1185">Reference proteome</keyword>
<protein>
    <submittedName>
        <fullName evidence="4">Programmed cell death 1</fullName>
    </submittedName>
</protein>
<evidence type="ECO:0000313" key="4">
    <source>
        <dbReference type="Ensembl" id="ENSSHAP00000045733.1"/>
    </source>
</evidence>
<dbReference type="PANTHER" id="PTHR15264">
    <property type="entry name" value="PROGRAMMED CELL DEATH PROTEIN 1"/>
    <property type="match status" value="1"/>
</dbReference>
<dbReference type="AlphaFoldDB" id="A0A7N4PZ64"/>
<dbReference type="InterPro" id="IPR013106">
    <property type="entry name" value="Ig_V-set"/>
</dbReference>
<dbReference type="InterPro" id="IPR042379">
    <property type="entry name" value="PDCD1"/>
</dbReference>
<name>A0A7N4PZ64_SARHA</name>
<reference evidence="4" key="3">
    <citation type="submission" date="2025-09" db="UniProtKB">
        <authorList>
            <consortium name="Ensembl"/>
        </authorList>
    </citation>
    <scope>IDENTIFICATION</scope>
</reference>
<evidence type="ECO:0000259" key="3">
    <source>
        <dbReference type="PROSITE" id="PS50835"/>
    </source>
</evidence>
<accession>A0A7N4PZ64</accession>
<dbReference type="SUPFAM" id="SSF48726">
    <property type="entry name" value="Immunoglobulin"/>
    <property type="match status" value="1"/>
</dbReference>
<dbReference type="SMART" id="SM00406">
    <property type="entry name" value="IGv"/>
    <property type="match status" value="1"/>
</dbReference>
<dbReference type="Proteomes" id="UP000007648">
    <property type="component" value="Unassembled WGS sequence"/>
</dbReference>
<evidence type="ECO:0000256" key="2">
    <source>
        <dbReference type="SAM" id="SignalP"/>
    </source>
</evidence>
<dbReference type="Pfam" id="PF07686">
    <property type="entry name" value="V-set"/>
    <property type="match status" value="1"/>
</dbReference>
<evidence type="ECO:0000313" key="5">
    <source>
        <dbReference type="Proteomes" id="UP000007648"/>
    </source>
</evidence>
<organism evidence="4 5">
    <name type="scientific">Sarcophilus harrisii</name>
    <name type="common">Tasmanian devil</name>
    <name type="synonym">Sarcophilus laniarius</name>
    <dbReference type="NCBI Taxonomy" id="9305"/>
    <lineage>
        <taxon>Eukaryota</taxon>
        <taxon>Metazoa</taxon>
        <taxon>Chordata</taxon>
        <taxon>Craniata</taxon>
        <taxon>Vertebrata</taxon>
        <taxon>Euteleostomi</taxon>
        <taxon>Mammalia</taxon>
        <taxon>Metatheria</taxon>
        <taxon>Dasyuromorphia</taxon>
        <taxon>Dasyuridae</taxon>
        <taxon>Sarcophilus</taxon>
    </lineage>
</organism>
<dbReference type="FunCoup" id="A0A7N4PZ64">
    <property type="interactions" value="639"/>
</dbReference>
<proteinExistence type="predicted"/>
<dbReference type="OrthoDB" id="9940233at2759"/>
<keyword evidence="1" id="KW-1133">Transmembrane helix</keyword>
<dbReference type="InterPro" id="IPR036179">
    <property type="entry name" value="Ig-like_dom_sf"/>
</dbReference>
<gene>
    <name evidence="4" type="primary">PDCD1</name>
</gene>
<keyword evidence="2" id="KW-0732">Signal</keyword>
<dbReference type="PROSITE" id="PS50835">
    <property type="entry name" value="IG_LIKE"/>
    <property type="match status" value="1"/>
</dbReference>
<dbReference type="InParanoid" id="A0A7N4PZ64"/>
<dbReference type="InterPro" id="IPR013783">
    <property type="entry name" value="Ig-like_fold"/>
</dbReference>
<keyword evidence="1" id="KW-0812">Transmembrane</keyword>
<dbReference type="PANTHER" id="PTHR15264:SF2">
    <property type="entry name" value="PROGRAMMED CELL DEATH PROTEIN 1"/>
    <property type="match status" value="1"/>
</dbReference>
<feature type="chain" id="PRO_5029707305" evidence="2">
    <location>
        <begin position="28"/>
        <end position="266"/>
    </location>
</feature>